<name>A0A1M5QFP2_9GAMM</name>
<protein>
    <submittedName>
        <fullName evidence="2">Uncharacterized protein</fullName>
    </submittedName>
</protein>
<proteinExistence type="predicted"/>
<dbReference type="AlphaFoldDB" id="A0A1M5QFP2"/>
<feature type="region of interest" description="Disordered" evidence="1">
    <location>
        <begin position="1"/>
        <end position="221"/>
    </location>
</feature>
<gene>
    <name evidence="2" type="ORF">SAMN04488068_2586</name>
</gene>
<evidence type="ECO:0000313" key="3">
    <source>
        <dbReference type="Proteomes" id="UP000199758"/>
    </source>
</evidence>
<dbReference type="EMBL" id="FQWZ01000006">
    <property type="protein sequence ID" value="SHH12872.1"/>
    <property type="molecule type" value="Genomic_DNA"/>
</dbReference>
<reference evidence="2 3" key="1">
    <citation type="submission" date="2016-11" db="EMBL/GenBank/DDBJ databases">
        <authorList>
            <person name="Jaros S."/>
            <person name="Januszkiewicz K."/>
            <person name="Wedrychowicz H."/>
        </authorList>
    </citation>
    <scope>NUCLEOTIDE SEQUENCE [LARGE SCALE GENOMIC DNA]</scope>
    <source>
        <strain evidence="2 3">CGMCC 1.7049</strain>
    </source>
</reference>
<evidence type="ECO:0000313" key="2">
    <source>
        <dbReference type="EMBL" id="SHH12872.1"/>
    </source>
</evidence>
<dbReference type="Proteomes" id="UP000199758">
    <property type="component" value="Unassembled WGS sequence"/>
</dbReference>
<sequence>MAPHRQSLTRPSGPPSPGGRGEPKPHRLCGSPDRATHPPPAYLSRGRGRRAAPGQGVWDWHHTGSPSPGPPDHPLPAGEGNSSRTACSGPPAVQRTSRCLPLPPGRGRRAAPGEGVWDWHHADSPSPGPPGHPLPAGEGNRSRTVCAGPPTVQRTSRLLTSPPGRGRRAAPGEGVRVWRHTGSPSPGPPGHSLPAGEGNSSCTAAGLDVPAGRIPATTPPT</sequence>
<keyword evidence="3" id="KW-1185">Reference proteome</keyword>
<accession>A0A1M5QFP2</accession>
<evidence type="ECO:0000256" key="1">
    <source>
        <dbReference type="SAM" id="MobiDB-lite"/>
    </source>
</evidence>
<organism evidence="2 3">
    <name type="scientific">Hydrocarboniphaga daqingensis</name>
    <dbReference type="NCBI Taxonomy" id="490188"/>
    <lineage>
        <taxon>Bacteria</taxon>
        <taxon>Pseudomonadati</taxon>
        <taxon>Pseudomonadota</taxon>
        <taxon>Gammaproteobacteria</taxon>
        <taxon>Nevskiales</taxon>
        <taxon>Nevskiaceae</taxon>
        <taxon>Hydrocarboniphaga</taxon>
    </lineage>
</organism>